<dbReference type="OrthoDB" id="1850273at2"/>
<reference evidence="2 3" key="1">
    <citation type="submission" date="2019-03" db="EMBL/GenBank/DDBJ databases">
        <title>Genomic Encyclopedia of Type Strains, Phase IV (KMG-IV): sequencing the most valuable type-strain genomes for metagenomic binning, comparative biology and taxonomic classification.</title>
        <authorList>
            <person name="Goeker M."/>
        </authorList>
    </citation>
    <scope>NUCLEOTIDE SEQUENCE [LARGE SCALE GENOMIC DNA]</scope>
    <source>
        <strain evidence="2 3">DSM 100451</strain>
    </source>
</reference>
<name>A0A4R1R434_9FIRM</name>
<dbReference type="STRING" id="1650663.GCA_001486665_02767"/>
<dbReference type="AlphaFoldDB" id="A0A4R1R434"/>
<dbReference type="RefSeq" id="WP_058965885.1">
    <property type="nucleotide sequence ID" value="NZ_CABKVM010000018.1"/>
</dbReference>
<dbReference type="GeneID" id="97381786"/>
<sequence>MNATNELLRAILKMDEEERLRTQATEEYRRGAQTRLTEAARTQEAEIMAAMRTRVDAFSAGEKNRADERLAKLEAGKQQALSRMEQLRADKREEWVKTITDRVLGREA</sequence>
<dbReference type="Proteomes" id="UP000295184">
    <property type="component" value="Unassembled WGS sequence"/>
</dbReference>
<keyword evidence="1" id="KW-0175">Coiled coil</keyword>
<feature type="coiled-coil region" evidence="1">
    <location>
        <begin position="63"/>
        <end position="90"/>
    </location>
</feature>
<evidence type="ECO:0000313" key="2">
    <source>
        <dbReference type="EMBL" id="TCL60214.1"/>
    </source>
</evidence>
<proteinExistence type="predicted"/>
<accession>A0A4R1R434</accession>
<evidence type="ECO:0000313" key="3">
    <source>
        <dbReference type="Proteomes" id="UP000295184"/>
    </source>
</evidence>
<protein>
    <submittedName>
        <fullName evidence="2">Uncharacterized protein</fullName>
    </submittedName>
</protein>
<dbReference type="EMBL" id="SLUM01000004">
    <property type="protein sequence ID" value="TCL60214.1"/>
    <property type="molecule type" value="Genomic_DNA"/>
</dbReference>
<evidence type="ECO:0000256" key="1">
    <source>
        <dbReference type="SAM" id="Coils"/>
    </source>
</evidence>
<organism evidence="2 3">
    <name type="scientific">Allofournierella massiliensis</name>
    <dbReference type="NCBI Taxonomy" id="1650663"/>
    <lineage>
        <taxon>Bacteria</taxon>
        <taxon>Bacillati</taxon>
        <taxon>Bacillota</taxon>
        <taxon>Clostridia</taxon>
        <taxon>Eubacteriales</taxon>
        <taxon>Oscillospiraceae</taxon>
        <taxon>Allofournierella</taxon>
    </lineage>
</organism>
<comment type="caution">
    <text evidence="2">The sequence shown here is derived from an EMBL/GenBank/DDBJ whole genome shotgun (WGS) entry which is preliminary data.</text>
</comment>
<gene>
    <name evidence="2" type="ORF">EDD77_10494</name>
</gene>